<protein>
    <submittedName>
        <fullName evidence="2">Uncharacterized protein</fullName>
    </submittedName>
</protein>
<keyword evidence="3" id="KW-1185">Reference proteome</keyword>
<evidence type="ECO:0000313" key="2">
    <source>
        <dbReference type="EMBL" id="CAD7625543.1"/>
    </source>
</evidence>
<name>A0A7R9KPF5_9ACAR</name>
<dbReference type="EMBL" id="OC857717">
    <property type="protein sequence ID" value="CAD7625543.1"/>
    <property type="molecule type" value="Genomic_DNA"/>
</dbReference>
<gene>
    <name evidence="2" type="ORF">OSB1V03_LOCUS5977</name>
</gene>
<dbReference type="PANTHER" id="PTHR33964">
    <property type="entry name" value="RE45066P-RELATED"/>
    <property type="match status" value="1"/>
</dbReference>
<keyword evidence="1" id="KW-0732">Signal</keyword>
<evidence type="ECO:0000256" key="1">
    <source>
        <dbReference type="SAM" id="SignalP"/>
    </source>
</evidence>
<organism evidence="2">
    <name type="scientific">Medioppia subpectinata</name>
    <dbReference type="NCBI Taxonomy" id="1979941"/>
    <lineage>
        <taxon>Eukaryota</taxon>
        <taxon>Metazoa</taxon>
        <taxon>Ecdysozoa</taxon>
        <taxon>Arthropoda</taxon>
        <taxon>Chelicerata</taxon>
        <taxon>Arachnida</taxon>
        <taxon>Acari</taxon>
        <taxon>Acariformes</taxon>
        <taxon>Sarcoptiformes</taxon>
        <taxon>Oribatida</taxon>
        <taxon>Brachypylina</taxon>
        <taxon>Oppioidea</taxon>
        <taxon>Oppiidae</taxon>
        <taxon>Medioppia</taxon>
    </lineage>
</organism>
<feature type="chain" id="PRO_5036403388" evidence="1">
    <location>
        <begin position="19"/>
        <end position="244"/>
    </location>
</feature>
<accession>A0A7R9KPF5</accession>
<reference evidence="2" key="1">
    <citation type="submission" date="2020-11" db="EMBL/GenBank/DDBJ databases">
        <authorList>
            <person name="Tran Van P."/>
        </authorList>
    </citation>
    <scope>NUCLEOTIDE SEQUENCE</scope>
</reference>
<dbReference type="EMBL" id="CAJPIZ010003142">
    <property type="protein sequence ID" value="CAG2105973.1"/>
    <property type="molecule type" value="Genomic_DNA"/>
</dbReference>
<sequence>MFIKLTALICLITGFALASNHIENNPECDAEEEAVEKCAQKMVLLDRQPMPQTPEEMQTFCDNYKSEESCLRNHSLKCLSPSAHQTVTILINSVVQQNQKICSKGWRNKKRMINGGKCINKYHNKPIACLRNFIDNIQGIHQLTQNDKIPVICCNYHSYRKCATDDLSSDDRLCNSYTVRTIHNMIAGYSGDVLNYVCESYESYGQTCDPISQLISRYNNHENNSTKEETPKTFFSLMVKIYLS</sequence>
<dbReference type="Proteomes" id="UP000759131">
    <property type="component" value="Unassembled WGS sequence"/>
</dbReference>
<dbReference type="OrthoDB" id="6499918at2759"/>
<dbReference type="PANTHER" id="PTHR33964:SF1">
    <property type="entry name" value="RE45066P"/>
    <property type="match status" value="1"/>
</dbReference>
<evidence type="ECO:0000313" key="3">
    <source>
        <dbReference type="Proteomes" id="UP000759131"/>
    </source>
</evidence>
<dbReference type="AlphaFoldDB" id="A0A7R9KPF5"/>
<feature type="signal peptide" evidence="1">
    <location>
        <begin position="1"/>
        <end position="18"/>
    </location>
</feature>
<proteinExistence type="predicted"/>